<sequence length="92" mass="10588">MEQLSPDPFQQPQQRKRKRRANSNLRQPSPSDYPLEDTGALENIFASYPQMLSTVPRPEGMRGLNEPSWALQFDHDIHLSNDYPVPNGQPTR</sequence>
<feature type="non-terminal residue" evidence="3">
    <location>
        <position position="92"/>
    </location>
</feature>
<dbReference type="EMBL" id="KK035413">
    <property type="protein sequence ID" value="EXM12697.1"/>
    <property type="molecule type" value="Genomic_DNA"/>
</dbReference>
<proteinExistence type="predicted"/>
<evidence type="ECO:0000313" key="2">
    <source>
        <dbReference type="EMBL" id="EXM12697.1"/>
    </source>
</evidence>
<feature type="region of interest" description="Disordered" evidence="1">
    <location>
        <begin position="1"/>
        <end position="37"/>
    </location>
</feature>
<reference evidence="3" key="1">
    <citation type="submission" date="2011-11" db="EMBL/GenBank/DDBJ databases">
        <title>The Genome Sequence of Fusarium oxysporum Cotton.</title>
        <authorList>
            <consortium name="The Broad Institute Genome Sequencing Platform"/>
            <person name="Ma L.-J."/>
            <person name="Gale L.R."/>
            <person name="Schwartz D.C."/>
            <person name="Zhou S."/>
            <person name="Corby-Kistler H."/>
            <person name="Young S.K."/>
            <person name="Zeng Q."/>
            <person name="Gargeya S."/>
            <person name="Fitzgerald M."/>
            <person name="Haas B."/>
            <person name="Abouelleil A."/>
            <person name="Alvarado L."/>
            <person name="Arachchi H.M."/>
            <person name="Berlin A."/>
            <person name="Brown A."/>
            <person name="Chapman S.B."/>
            <person name="Chen Z."/>
            <person name="Dunbar C."/>
            <person name="Freedman E."/>
            <person name="Gearin G."/>
            <person name="Goldberg J."/>
            <person name="Griggs A."/>
            <person name="Gujja S."/>
            <person name="Heiman D."/>
            <person name="Howarth C."/>
            <person name="Larson L."/>
            <person name="Lui A."/>
            <person name="MacDonald P.J.P."/>
            <person name="Montmayeur A."/>
            <person name="Murphy C."/>
            <person name="Neiman D."/>
            <person name="Pearson M."/>
            <person name="Priest M."/>
            <person name="Roberts A."/>
            <person name="Saif S."/>
            <person name="Shea T."/>
            <person name="Shenoy N."/>
            <person name="Sisk P."/>
            <person name="Stolte C."/>
            <person name="Sykes S."/>
            <person name="Wortman J."/>
            <person name="Nusbaum C."/>
            <person name="Birren B."/>
        </authorList>
    </citation>
    <scope>NUCLEOTIDE SEQUENCE [LARGE SCALE GENOMIC DNA]</scope>
    <source>
        <strain evidence="3">25433</strain>
    </source>
</reference>
<dbReference type="Proteomes" id="UP000030701">
    <property type="component" value="Unassembled WGS sequence"/>
</dbReference>
<evidence type="ECO:0000256" key="1">
    <source>
        <dbReference type="SAM" id="MobiDB-lite"/>
    </source>
</evidence>
<name>X0KVQ9_FUSOX</name>
<accession>X0KVQ9</accession>
<evidence type="ECO:0000313" key="3">
    <source>
        <dbReference type="EMBL" id="EXM12852.1"/>
    </source>
</evidence>
<gene>
    <name evidence="3" type="ORF">FOTG_18673</name>
    <name evidence="2" type="ORF">FOTG_18817</name>
</gene>
<protein>
    <submittedName>
        <fullName evidence="3">Uncharacterized protein</fullName>
    </submittedName>
</protein>
<reference evidence="3" key="2">
    <citation type="submission" date="2012-05" db="EMBL/GenBank/DDBJ databases">
        <title>The Genome Annotation of Fusarium oxysporum Cotton.</title>
        <authorList>
            <consortium name="The Broad Institute Genomics Platform"/>
            <person name="Ma L.-J."/>
            <person name="Corby-Kistler H."/>
            <person name="Broz K."/>
            <person name="Gale L.R."/>
            <person name="Jonkers W."/>
            <person name="O'Donnell K."/>
            <person name="Ploetz R."/>
            <person name="Steinberg C."/>
            <person name="Schwartz D.C."/>
            <person name="VanEtten H."/>
            <person name="Zhou S."/>
            <person name="Young S.K."/>
            <person name="Zeng Q."/>
            <person name="Gargeya S."/>
            <person name="Fitzgerald M."/>
            <person name="Abouelleil A."/>
            <person name="Alvarado L."/>
            <person name="Chapman S.B."/>
            <person name="Gainer-Dewar J."/>
            <person name="Goldberg J."/>
            <person name="Griggs A."/>
            <person name="Gujja S."/>
            <person name="Hansen M."/>
            <person name="Howarth C."/>
            <person name="Imamovic A."/>
            <person name="Ireland A."/>
            <person name="Larimer J."/>
            <person name="McCowan C."/>
            <person name="Murphy C."/>
            <person name="Pearson M."/>
            <person name="Poon T.W."/>
            <person name="Priest M."/>
            <person name="Roberts A."/>
            <person name="Saif S."/>
            <person name="Shea T."/>
            <person name="Sykes S."/>
            <person name="Wortman J."/>
            <person name="Nusbaum C."/>
            <person name="Birren B."/>
        </authorList>
    </citation>
    <scope>NUCLEOTIDE SEQUENCE</scope>
    <source>
        <strain evidence="3">25433</strain>
    </source>
</reference>
<organism evidence="3">
    <name type="scientific">Fusarium oxysporum f. sp. vasinfectum 25433</name>
    <dbReference type="NCBI Taxonomy" id="1089449"/>
    <lineage>
        <taxon>Eukaryota</taxon>
        <taxon>Fungi</taxon>
        <taxon>Dikarya</taxon>
        <taxon>Ascomycota</taxon>
        <taxon>Pezizomycotina</taxon>
        <taxon>Sordariomycetes</taxon>
        <taxon>Hypocreomycetidae</taxon>
        <taxon>Hypocreales</taxon>
        <taxon>Nectriaceae</taxon>
        <taxon>Fusarium</taxon>
        <taxon>Fusarium oxysporum species complex</taxon>
    </lineage>
</organism>
<dbReference type="HOGENOM" id="CLU_163496_0_0_1"/>
<dbReference type="AlphaFoldDB" id="X0KVQ9"/>
<dbReference type="EMBL" id="JH658221">
    <property type="protein sequence ID" value="EXM12852.1"/>
    <property type="molecule type" value="Genomic_DNA"/>
</dbReference>